<evidence type="ECO:0000256" key="11">
    <source>
        <dbReference type="ARBA" id="ARBA00022741"/>
    </source>
</evidence>
<dbReference type="GO" id="GO:0005886">
    <property type="term" value="C:plasma membrane"/>
    <property type="evidence" value="ECO:0007669"/>
    <property type="project" value="UniProtKB-SubCell"/>
</dbReference>
<dbReference type="FunFam" id="1.10.510.10:FF:000444">
    <property type="entry name" value="probable L-type lectin-domain containing receptor kinase S.5"/>
    <property type="match status" value="1"/>
</dbReference>
<keyword evidence="23" id="KW-1185">Reference proteome</keyword>
<evidence type="ECO:0000256" key="15">
    <source>
        <dbReference type="ARBA" id="ARBA00023136"/>
    </source>
</evidence>
<keyword evidence="12" id="KW-0418">Kinase</keyword>
<evidence type="ECO:0000256" key="5">
    <source>
        <dbReference type="ARBA" id="ARBA00022475"/>
    </source>
</evidence>
<dbReference type="InterPro" id="IPR011009">
    <property type="entry name" value="Kinase-like_dom_sf"/>
</dbReference>
<evidence type="ECO:0000256" key="12">
    <source>
        <dbReference type="ARBA" id="ARBA00022777"/>
    </source>
</evidence>
<feature type="signal peptide" evidence="20">
    <location>
        <begin position="1"/>
        <end position="32"/>
    </location>
</feature>
<dbReference type="FunFam" id="2.60.120.200:FF:000164">
    <property type="entry name" value="Putative L-type lectin-domain containing receptor kinase S.5"/>
    <property type="match status" value="1"/>
</dbReference>
<dbReference type="SUPFAM" id="SSF56112">
    <property type="entry name" value="Protein kinase-like (PK-like)"/>
    <property type="match status" value="1"/>
</dbReference>
<keyword evidence="10" id="KW-0430">Lectin</keyword>
<feature type="compositionally biased region" description="Acidic residues" evidence="18">
    <location>
        <begin position="659"/>
        <end position="668"/>
    </location>
</feature>
<dbReference type="FunFam" id="3.30.200.20:FF:000320">
    <property type="entry name" value="probable L-type lectin-domain containing receptor kinase S.5"/>
    <property type="match status" value="1"/>
</dbReference>
<dbReference type="GO" id="GO:0005524">
    <property type="term" value="F:ATP binding"/>
    <property type="evidence" value="ECO:0007669"/>
    <property type="project" value="UniProtKB-UniRule"/>
</dbReference>
<accession>A0A4S8IQJ4</accession>
<dbReference type="InterPro" id="IPR008271">
    <property type="entry name" value="Ser/Thr_kinase_AS"/>
</dbReference>
<dbReference type="GO" id="GO:0030246">
    <property type="term" value="F:carbohydrate binding"/>
    <property type="evidence" value="ECO:0007669"/>
    <property type="project" value="UniProtKB-KW"/>
</dbReference>
<protein>
    <recommendedName>
        <fullName evidence="4">non-specific serine/threonine protein kinase</fullName>
        <ecNumber evidence="4">2.7.11.1</ecNumber>
    </recommendedName>
</protein>
<dbReference type="Gene3D" id="2.60.120.200">
    <property type="match status" value="1"/>
</dbReference>
<dbReference type="GO" id="GO:0006952">
    <property type="term" value="P:defense response"/>
    <property type="evidence" value="ECO:0007669"/>
    <property type="project" value="UniProtKB-ARBA"/>
</dbReference>
<dbReference type="AlphaFoldDB" id="A0A4S8IQJ4"/>
<evidence type="ECO:0000256" key="2">
    <source>
        <dbReference type="ARBA" id="ARBA00008536"/>
    </source>
</evidence>
<evidence type="ECO:0000256" key="8">
    <source>
        <dbReference type="ARBA" id="ARBA00022692"/>
    </source>
</evidence>
<keyword evidence="11 17" id="KW-0547">Nucleotide-binding</keyword>
<dbReference type="Gene3D" id="3.30.200.20">
    <property type="entry name" value="Phosphorylase Kinase, domain 1"/>
    <property type="match status" value="1"/>
</dbReference>
<dbReference type="InterPro" id="IPR000719">
    <property type="entry name" value="Prot_kinase_dom"/>
</dbReference>
<evidence type="ECO:0000256" key="6">
    <source>
        <dbReference type="ARBA" id="ARBA00022527"/>
    </source>
</evidence>
<feature type="transmembrane region" description="Helical" evidence="19">
    <location>
        <begin position="299"/>
        <end position="325"/>
    </location>
</feature>
<comment type="similarity">
    <text evidence="2">In the N-terminal section; belongs to the leguminous lectin family.</text>
</comment>
<dbReference type="SMART" id="SM00220">
    <property type="entry name" value="S_TKc"/>
    <property type="match status" value="1"/>
</dbReference>
<dbReference type="SUPFAM" id="SSF49899">
    <property type="entry name" value="Concanavalin A-like lectins/glucanases"/>
    <property type="match status" value="1"/>
</dbReference>
<evidence type="ECO:0000256" key="14">
    <source>
        <dbReference type="ARBA" id="ARBA00022989"/>
    </source>
</evidence>
<dbReference type="PROSITE" id="PS00307">
    <property type="entry name" value="LECTIN_LEGUME_BETA"/>
    <property type="match status" value="1"/>
</dbReference>
<evidence type="ECO:0000259" key="21">
    <source>
        <dbReference type="PROSITE" id="PS50011"/>
    </source>
</evidence>
<organism evidence="22 23">
    <name type="scientific">Musa balbisiana</name>
    <name type="common">Banana</name>
    <dbReference type="NCBI Taxonomy" id="52838"/>
    <lineage>
        <taxon>Eukaryota</taxon>
        <taxon>Viridiplantae</taxon>
        <taxon>Streptophyta</taxon>
        <taxon>Embryophyta</taxon>
        <taxon>Tracheophyta</taxon>
        <taxon>Spermatophyta</taxon>
        <taxon>Magnoliopsida</taxon>
        <taxon>Liliopsida</taxon>
        <taxon>Zingiberales</taxon>
        <taxon>Musaceae</taxon>
        <taxon>Musa</taxon>
    </lineage>
</organism>
<feature type="chain" id="PRO_5020573028" description="non-specific serine/threonine protein kinase" evidence="20">
    <location>
        <begin position="33"/>
        <end position="716"/>
    </location>
</feature>
<evidence type="ECO:0000256" key="10">
    <source>
        <dbReference type="ARBA" id="ARBA00022734"/>
    </source>
</evidence>
<keyword evidence="15 19" id="KW-0472">Membrane</keyword>
<comment type="caution">
    <text evidence="22">The sequence shown here is derived from an EMBL/GenBank/DDBJ whole genome shotgun (WGS) entry which is preliminary data.</text>
</comment>
<dbReference type="InterPro" id="IPR001245">
    <property type="entry name" value="Ser-Thr/Tyr_kinase_cat_dom"/>
</dbReference>
<evidence type="ECO:0000256" key="13">
    <source>
        <dbReference type="ARBA" id="ARBA00022840"/>
    </source>
</evidence>
<evidence type="ECO:0000256" key="7">
    <source>
        <dbReference type="ARBA" id="ARBA00022679"/>
    </source>
</evidence>
<evidence type="ECO:0000256" key="17">
    <source>
        <dbReference type="PROSITE-ProRule" id="PRU10141"/>
    </source>
</evidence>
<evidence type="ECO:0000256" key="4">
    <source>
        <dbReference type="ARBA" id="ARBA00012513"/>
    </source>
</evidence>
<keyword evidence="9 20" id="KW-0732">Signal</keyword>
<dbReference type="EMBL" id="PYDT01000009">
    <property type="protein sequence ID" value="THU50619.1"/>
    <property type="molecule type" value="Genomic_DNA"/>
</dbReference>
<keyword evidence="5" id="KW-1003">Cell membrane</keyword>
<keyword evidence="8 19" id="KW-0812">Transmembrane</keyword>
<dbReference type="Proteomes" id="UP000317650">
    <property type="component" value="Chromosome 6"/>
</dbReference>
<dbReference type="InterPro" id="IPR017441">
    <property type="entry name" value="Protein_kinase_ATP_BS"/>
</dbReference>
<dbReference type="EC" id="2.7.11.1" evidence="4"/>
<comment type="subcellular location">
    <subcellularLocation>
        <location evidence="1">Cell membrane</location>
        <topology evidence="1">Single-pass type I membrane protein</topology>
    </subcellularLocation>
</comment>
<proteinExistence type="inferred from homology"/>
<keyword evidence="13 17" id="KW-0067">ATP-binding</keyword>
<evidence type="ECO:0000313" key="22">
    <source>
        <dbReference type="EMBL" id="THU50619.1"/>
    </source>
</evidence>
<dbReference type="PROSITE" id="PS00107">
    <property type="entry name" value="PROTEIN_KINASE_ATP"/>
    <property type="match status" value="1"/>
</dbReference>
<evidence type="ECO:0000256" key="1">
    <source>
        <dbReference type="ARBA" id="ARBA00004251"/>
    </source>
</evidence>
<dbReference type="InterPro" id="IPR001220">
    <property type="entry name" value="Legume_lectin_dom"/>
</dbReference>
<evidence type="ECO:0000256" key="16">
    <source>
        <dbReference type="ARBA" id="ARBA00023180"/>
    </source>
</evidence>
<evidence type="ECO:0000256" key="20">
    <source>
        <dbReference type="SAM" id="SignalP"/>
    </source>
</evidence>
<feature type="binding site" evidence="17">
    <location>
        <position position="393"/>
    </location>
    <ligand>
        <name>ATP</name>
        <dbReference type="ChEBI" id="CHEBI:30616"/>
    </ligand>
</feature>
<dbReference type="Pfam" id="PF00139">
    <property type="entry name" value="Lectin_legB"/>
    <property type="match status" value="1"/>
</dbReference>
<comment type="similarity">
    <text evidence="3">In the C-terminal section; belongs to the protein kinase superfamily. Ser/Thr protein kinase family.</text>
</comment>
<dbReference type="InterPro" id="IPR050528">
    <property type="entry name" value="L-type_Lectin-RKs"/>
</dbReference>
<keyword evidence="6" id="KW-0723">Serine/threonine-protein kinase</keyword>
<dbReference type="STRING" id="52838.A0A4S8IQJ4"/>
<dbReference type="PROSITE" id="PS50011">
    <property type="entry name" value="PROTEIN_KINASE_DOM"/>
    <property type="match status" value="1"/>
</dbReference>
<sequence length="716" mass="77451">MAGGAHYCLPTVATFAVSLLLLLVLHLPTTHSLSSGNVPVFFPSFTNVVNGTDVVLLKDAGVGQGALQITPDTLNQIGYLVNKSGRVLLPMPFKLWEDVPATNGTNATTRYVASFNTTFTINIYRPNGTTPGEGFAFVIVPSLDAPPPGSEGRYLGLTNASLDGDPSNHLVAVELDTVKESFDPDDNHVGLDVNSVVSNVTANLTAFGIEIAPVNATNYTVWVDYDGAARHIRVYMSVAGKQKLSAPVLSAPLDLSDVVLQNSYFGFAASTGTTYQLNCVLAWNLTVEKLSDDDDGTPAWKLGVIIAAPVAFVALVVGLVVGLYMRRRKVSDDPSMLVAGTLKSLPGTPREFEFRELRKATNNLDEKMKLGQGGFGVVYRGVLQGENKEVAVKMFSRGSHGQDDFLKELTIINRLRHKHLVPLVGWCHNKGMLLLVYDYMPNGSLDQHLHGGRDRPLLSWERRYNIITGVASALHYLHDEYDQRVVHRDLKTSNVMLDAGFNARLGDFGLARALDTDKTSYAEIELGGVPGTLGYIAPECFHTGKATRQSDVFGFGAVVLEVVCGRRPRCDVPGAQFLADWVWKLHGEGRILDAVDQRLAEGFDQGDAKRLLLLGLACSHPIPAERPKTDAIVQILSRSVAPPPVAPFKPAFVWPAGPIDEDENDDDDHGTSSRLSRTSTSMSLSMTSSHYASSSGVTPKRLSREGPAGGHPIAEV</sequence>
<evidence type="ECO:0000256" key="19">
    <source>
        <dbReference type="SAM" id="Phobius"/>
    </source>
</evidence>
<gene>
    <name evidence="22" type="ORF">C4D60_Mb06t22190</name>
</gene>
<dbReference type="PROSITE" id="PS00108">
    <property type="entry name" value="PROTEIN_KINASE_ST"/>
    <property type="match status" value="1"/>
</dbReference>
<feature type="domain" description="Protein kinase" evidence="21">
    <location>
        <begin position="364"/>
        <end position="652"/>
    </location>
</feature>
<evidence type="ECO:0000313" key="23">
    <source>
        <dbReference type="Proteomes" id="UP000317650"/>
    </source>
</evidence>
<reference evidence="22 23" key="1">
    <citation type="journal article" date="2019" name="Nat. Plants">
        <title>Genome sequencing of Musa balbisiana reveals subgenome evolution and function divergence in polyploid bananas.</title>
        <authorList>
            <person name="Yao X."/>
        </authorList>
    </citation>
    <scope>NUCLEOTIDE SEQUENCE [LARGE SCALE GENOMIC DNA]</scope>
    <source>
        <strain evidence="23">cv. DH-PKW</strain>
        <tissue evidence="22">Leaves</tissue>
    </source>
</reference>
<dbReference type="InterPro" id="IPR019825">
    <property type="entry name" value="Lectin_legB_Mn/Ca_BS"/>
</dbReference>
<feature type="compositionally biased region" description="Low complexity" evidence="18">
    <location>
        <begin position="672"/>
        <end position="695"/>
    </location>
</feature>
<keyword evidence="14 19" id="KW-1133">Transmembrane helix</keyword>
<keyword evidence="7" id="KW-0808">Transferase</keyword>
<dbReference type="InterPro" id="IPR013320">
    <property type="entry name" value="ConA-like_dom_sf"/>
</dbReference>
<dbReference type="GO" id="GO:0051707">
    <property type="term" value="P:response to other organism"/>
    <property type="evidence" value="ECO:0007669"/>
    <property type="project" value="UniProtKB-ARBA"/>
</dbReference>
<dbReference type="CDD" id="cd14066">
    <property type="entry name" value="STKc_IRAK"/>
    <property type="match status" value="1"/>
</dbReference>
<name>A0A4S8IQJ4_MUSBA</name>
<dbReference type="GO" id="GO:0004674">
    <property type="term" value="F:protein serine/threonine kinase activity"/>
    <property type="evidence" value="ECO:0007669"/>
    <property type="project" value="UniProtKB-KW"/>
</dbReference>
<evidence type="ECO:0000256" key="3">
    <source>
        <dbReference type="ARBA" id="ARBA00010217"/>
    </source>
</evidence>
<dbReference type="CDD" id="cd06899">
    <property type="entry name" value="lectin_legume_LecRK_Arcelin_ConA"/>
    <property type="match status" value="1"/>
</dbReference>
<feature type="region of interest" description="Disordered" evidence="18">
    <location>
        <begin position="652"/>
        <end position="716"/>
    </location>
</feature>
<dbReference type="PANTHER" id="PTHR27007">
    <property type="match status" value="1"/>
</dbReference>
<dbReference type="Pfam" id="PF07714">
    <property type="entry name" value="PK_Tyr_Ser-Thr"/>
    <property type="match status" value="1"/>
</dbReference>
<dbReference type="Gene3D" id="1.10.510.10">
    <property type="entry name" value="Transferase(Phosphotransferase) domain 1"/>
    <property type="match status" value="1"/>
</dbReference>
<evidence type="ECO:0000256" key="18">
    <source>
        <dbReference type="SAM" id="MobiDB-lite"/>
    </source>
</evidence>
<keyword evidence="16" id="KW-0325">Glycoprotein</keyword>
<evidence type="ECO:0000256" key="9">
    <source>
        <dbReference type="ARBA" id="ARBA00022729"/>
    </source>
</evidence>